<organism evidence="1 2">
    <name type="scientific">Roseateles rivi</name>
    <dbReference type="NCBI Taxonomy" id="3299028"/>
    <lineage>
        <taxon>Bacteria</taxon>
        <taxon>Pseudomonadati</taxon>
        <taxon>Pseudomonadota</taxon>
        <taxon>Betaproteobacteria</taxon>
        <taxon>Burkholderiales</taxon>
        <taxon>Sphaerotilaceae</taxon>
        <taxon>Roseateles</taxon>
    </lineage>
</organism>
<sequence length="245" mass="27448">MSTPPMYANLTALDREQHKKLRLKLDAPVLERVAELNSLFLATVEFADACKEFPIVFVRVGTPVEGQPQAVAPLAVLGLKPGSNLFLKDSKWTGNYLPAYARRYPFAMARISDDGQDMAMCFDAEWKGFSETEGSSLFADDGQPSEFLANAKSFVEQFEMESERTRMACVKLVELDLLQDMRFEAQLGNGEKIDVEGFLTVNEKKLAELEDAKVVELHRNGLLSLLEMHRLSLSNMSRLASQYQG</sequence>
<name>A0ABW7FYV6_9BURK</name>
<proteinExistence type="predicted"/>
<gene>
    <name evidence="1" type="ORF">ACG0Z6_14445</name>
</gene>
<dbReference type="Proteomes" id="UP001606099">
    <property type="component" value="Unassembled WGS sequence"/>
</dbReference>
<evidence type="ECO:0000313" key="1">
    <source>
        <dbReference type="EMBL" id="MFG6449425.1"/>
    </source>
</evidence>
<protein>
    <submittedName>
        <fullName evidence="1">SapC family protein</fullName>
    </submittedName>
</protein>
<evidence type="ECO:0000313" key="2">
    <source>
        <dbReference type="Proteomes" id="UP001606099"/>
    </source>
</evidence>
<dbReference type="InterPro" id="IPR010836">
    <property type="entry name" value="SapC"/>
</dbReference>
<dbReference type="RefSeq" id="WP_394462598.1">
    <property type="nucleotide sequence ID" value="NZ_JBIGHZ010000005.1"/>
</dbReference>
<dbReference type="Pfam" id="PF07277">
    <property type="entry name" value="SapC"/>
    <property type="match status" value="1"/>
</dbReference>
<dbReference type="EMBL" id="JBIGHZ010000005">
    <property type="protein sequence ID" value="MFG6449425.1"/>
    <property type="molecule type" value="Genomic_DNA"/>
</dbReference>
<accession>A0ABW7FYV6</accession>
<comment type="caution">
    <text evidence="1">The sequence shown here is derived from an EMBL/GenBank/DDBJ whole genome shotgun (WGS) entry which is preliminary data.</text>
</comment>
<reference evidence="1 2" key="1">
    <citation type="submission" date="2024-08" db="EMBL/GenBank/DDBJ databases">
        <authorList>
            <person name="Lu H."/>
        </authorList>
    </citation>
    <scope>NUCLEOTIDE SEQUENCE [LARGE SCALE GENOMIC DNA]</scope>
    <source>
        <strain evidence="1 2">BYS180W</strain>
    </source>
</reference>
<keyword evidence="2" id="KW-1185">Reference proteome</keyword>